<keyword evidence="2" id="KW-1185">Reference proteome</keyword>
<dbReference type="SUPFAM" id="SSF56784">
    <property type="entry name" value="HAD-like"/>
    <property type="match status" value="1"/>
</dbReference>
<dbReference type="InterPro" id="IPR023214">
    <property type="entry name" value="HAD_sf"/>
</dbReference>
<dbReference type="AlphaFoldDB" id="A0A1T4XS74"/>
<dbReference type="InterPro" id="IPR036412">
    <property type="entry name" value="HAD-like_sf"/>
</dbReference>
<sequence length="260" mass="28260">MIQFHTLVASDLDGTLLPEGQTELSCAVFDEIRRLHDCGVLFCAASGRPLDALRELFAPVADKIAYMSENAAYVCYGRELLHTIPMPRALCAELVAYLGTRTDCVSRACTTTGRYYFVPTAAAQANLDAVGVEFGNCRIVKDFSEVKGDVTQISAISAGDMNIPAKEILPLWQDRIGAAITGEHWLDFTAAGKDKGLHLLCAHFGIPQENTYAFGDSYNDAPMLRAAAHPYLMRIAPADLKAEFATQIDDVTSVLKTLGH</sequence>
<gene>
    <name evidence="1" type="ORF">SAMN02745178_02179</name>
</gene>
<dbReference type="Proteomes" id="UP000190286">
    <property type="component" value="Unassembled WGS sequence"/>
</dbReference>
<proteinExistence type="predicted"/>
<dbReference type="GO" id="GO:0000287">
    <property type="term" value="F:magnesium ion binding"/>
    <property type="evidence" value="ECO:0007669"/>
    <property type="project" value="TreeGrafter"/>
</dbReference>
<dbReference type="GO" id="GO:0005829">
    <property type="term" value="C:cytosol"/>
    <property type="evidence" value="ECO:0007669"/>
    <property type="project" value="TreeGrafter"/>
</dbReference>
<dbReference type="Pfam" id="PF08282">
    <property type="entry name" value="Hydrolase_3"/>
    <property type="match status" value="1"/>
</dbReference>
<dbReference type="PANTHER" id="PTHR10000:SF8">
    <property type="entry name" value="HAD SUPERFAMILY HYDROLASE-LIKE, TYPE 3"/>
    <property type="match status" value="1"/>
</dbReference>
<dbReference type="RefSeq" id="WP_078785040.1">
    <property type="nucleotide sequence ID" value="NZ_FUYF01000014.1"/>
</dbReference>
<dbReference type="Gene3D" id="3.30.1240.10">
    <property type="match status" value="1"/>
</dbReference>
<dbReference type="PANTHER" id="PTHR10000">
    <property type="entry name" value="PHOSPHOSERINE PHOSPHATASE"/>
    <property type="match status" value="1"/>
</dbReference>
<dbReference type="STRING" id="745368.SAMN02745178_02179"/>
<dbReference type="Gene3D" id="3.40.50.1000">
    <property type="entry name" value="HAD superfamily/HAD-like"/>
    <property type="match status" value="1"/>
</dbReference>
<dbReference type="GeneID" id="93338627"/>
<organism evidence="1 2">
    <name type="scientific">Gemmiger formicilis</name>
    <dbReference type="NCBI Taxonomy" id="745368"/>
    <lineage>
        <taxon>Bacteria</taxon>
        <taxon>Bacillati</taxon>
        <taxon>Bacillota</taxon>
        <taxon>Clostridia</taxon>
        <taxon>Eubacteriales</taxon>
        <taxon>Gemmiger</taxon>
    </lineage>
</organism>
<dbReference type="GO" id="GO:0016791">
    <property type="term" value="F:phosphatase activity"/>
    <property type="evidence" value="ECO:0007669"/>
    <property type="project" value="TreeGrafter"/>
</dbReference>
<dbReference type="OrthoDB" id="9814970at2"/>
<dbReference type="PROSITE" id="PS01229">
    <property type="entry name" value="COF_2"/>
    <property type="match status" value="1"/>
</dbReference>
<name>A0A1T4XS74_9FIRM</name>
<accession>A0A1T4XS74</accession>
<dbReference type="EMBL" id="FUYF01000014">
    <property type="protein sequence ID" value="SKA91901.1"/>
    <property type="molecule type" value="Genomic_DNA"/>
</dbReference>
<reference evidence="1 2" key="1">
    <citation type="submission" date="2017-02" db="EMBL/GenBank/DDBJ databases">
        <authorList>
            <person name="Peterson S.W."/>
        </authorList>
    </citation>
    <scope>NUCLEOTIDE SEQUENCE [LARGE SCALE GENOMIC DNA]</scope>
    <source>
        <strain evidence="1 2">ATCC 27749</strain>
    </source>
</reference>
<protein>
    <submittedName>
        <fullName evidence="1">Uncharacterized protein</fullName>
    </submittedName>
</protein>
<evidence type="ECO:0000313" key="2">
    <source>
        <dbReference type="Proteomes" id="UP000190286"/>
    </source>
</evidence>
<evidence type="ECO:0000313" key="1">
    <source>
        <dbReference type="EMBL" id="SKA91901.1"/>
    </source>
</evidence>